<keyword evidence="2" id="KW-1185">Reference proteome</keyword>
<evidence type="ECO:0000313" key="1">
    <source>
        <dbReference type="EMBL" id="CEP20097.1"/>
    </source>
</evidence>
<gene>
    <name evidence="1" type="primary">PARPA_14418.1 scaffold 50209</name>
</gene>
<protein>
    <submittedName>
        <fullName evidence="1">Uncharacterized protein</fullName>
    </submittedName>
</protein>
<dbReference type="AlphaFoldDB" id="A0A0B7NRL8"/>
<evidence type="ECO:0000313" key="2">
    <source>
        <dbReference type="Proteomes" id="UP000054107"/>
    </source>
</evidence>
<organism evidence="1 2">
    <name type="scientific">Parasitella parasitica</name>
    <dbReference type="NCBI Taxonomy" id="35722"/>
    <lineage>
        <taxon>Eukaryota</taxon>
        <taxon>Fungi</taxon>
        <taxon>Fungi incertae sedis</taxon>
        <taxon>Mucoromycota</taxon>
        <taxon>Mucoromycotina</taxon>
        <taxon>Mucoromycetes</taxon>
        <taxon>Mucorales</taxon>
        <taxon>Mucorineae</taxon>
        <taxon>Mucoraceae</taxon>
        <taxon>Parasitella</taxon>
    </lineage>
</organism>
<proteinExistence type="predicted"/>
<dbReference type="EMBL" id="LN734207">
    <property type="protein sequence ID" value="CEP20097.1"/>
    <property type="molecule type" value="Genomic_DNA"/>
</dbReference>
<dbReference type="Proteomes" id="UP000054107">
    <property type="component" value="Unassembled WGS sequence"/>
</dbReference>
<accession>A0A0B7NRL8</accession>
<sequence>MSSQDIGLTRSRTYRVSPQERGNLKRLSSFHINPKTNNSVKPVCLSKSNEQVKFVNNLVLNQIVGDGAISTSFDAVSETHQTEELPTAKLFRANAKGRSSLCRMIPISLWSENRLQRSKDNISTYALASTQYDSVDREYTGLPLTGLGCRKSPKYNY</sequence>
<name>A0A0B7NRL8_9FUNG</name>
<reference evidence="1 2" key="1">
    <citation type="submission" date="2014-09" db="EMBL/GenBank/DDBJ databases">
        <authorList>
            <person name="Ellenberger Sabrina"/>
        </authorList>
    </citation>
    <scope>NUCLEOTIDE SEQUENCE [LARGE SCALE GENOMIC DNA]</scope>
    <source>
        <strain evidence="1 2">CBS 412.66</strain>
    </source>
</reference>